<feature type="compositionally biased region" description="Basic and acidic residues" evidence="1">
    <location>
        <begin position="1"/>
        <end position="10"/>
    </location>
</feature>
<sequence length="236" mass="26607">MERTLDEPTKLMDPYSGPTGEGPDNVFDVDESVYLRRWMRSGAWGSSASLAFWRNASSGRRGVVLSKNLVVAGMNLMEKAAMTCRDRYRVAEKTEATIDAAMIEGIPSNIDLFKELVLAVTIIARSLERLRRWEWDDPLVTTSFLGHVYTLIELVVYISDDVDNLAAGMLTLKGLKEQGRLGRFFGKVTIYDQPPSNTIQKIIALKEAMREIEKYLQNMNVVLLKFRSILIAGQPQ</sequence>
<dbReference type="PANTHER" id="PTHR31860">
    <property type="entry name" value="HEAT-INDUCIBLE TRANSCRIPTION REPRESSOR (DUF639)-RELATED"/>
    <property type="match status" value="1"/>
</dbReference>
<organism evidence="2 3">
    <name type="scientific">Castilleja foliolosa</name>
    <dbReference type="NCBI Taxonomy" id="1961234"/>
    <lineage>
        <taxon>Eukaryota</taxon>
        <taxon>Viridiplantae</taxon>
        <taxon>Streptophyta</taxon>
        <taxon>Embryophyta</taxon>
        <taxon>Tracheophyta</taxon>
        <taxon>Spermatophyta</taxon>
        <taxon>Magnoliopsida</taxon>
        <taxon>eudicotyledons</taxon>
        <taxon>Gunneridae</taxon>
        <taxon>Pentapetalae</taxon>
        <taxon>asterids</taxon>
        <taxon>lamiids</taxon>
        <taxon>Lamiales</taxon>
        <taxon>Orobanchaceae</taxon>
        <taxon>Pedicularideae</taxon>
        <taxon>Castillejinae</taxon>
        <taxon>Castilleja</taxon>
    </lineage>
</organism>
<evidence type="ECO:0000313" key="3">
    <source>
        <dbReference type="Proteomes" id="UP001632038"/>
    </source>
</evidence>
<keyword evidence="3" id="KW-1185">Reference proteome</keyword>
<dbReference type="AlphaFoldDB" id="A0ABD3ECY0"/>
<dbReference type="EMBL" id="JAVIJP010000006">
    <property type="protein sequence ID" value="KAL3651592.1"/>
    <property type="molecule type" value="Genomic_DNA"/>
</dbReference>
<comment type="caution">
    <text evidence="2">The sequence shown here is derived from an EMBL/GenBank/DDBJ whole genome shotgun (WGS) entry which is preliminary data.</text>
</comment>
<accession>A0ABD3ECY0</accession>
<dbReference type="Pfam" id="PF04842">
    <property type="entry name" value="DUF639"/>
    <property type="match status" value="1"/>
</dbReference>
<proteinExistence type="predicted"/>
<gene>
    <name evidence="2" type="ORF">CASFOL_004594</name>
</gene>
<reference evidence="3" key="1">
    <citation type="journal article" date="2024" name="IScience">
        <title>Strigolactones Initiate the Formation of Haustorium-like Structures in Castilleja.</title>
        <authorList>
            <person name="Buerger M."/>
            <person name="Peterson D."/>
            <person name="Chory J."/>
        </authorList>
    </citation>
    <scope>NUCLEOTIDE SEQUENCE [LARGE SCALE GENOMIC DNA]</scope>
</reference>
<evidence type="ECO:0000313" key="2">
    <source>
        <dbReference type="EMBL" id="KAL3651592.1"/>
    </source>
</evidence>
<dbReference type="InterPro" id="IPR006927">
    <property type="entry name" value="DUF639"/>
</dbReference>
<evidence type="ECO:0000256" key="1">
    <source>
        <dbReference type="SAM" id="MobiDB-lite"/>
    </source>
</evidence>
<dbReference type="Proteomes" id="UP001632038">
    <property type="component" value="Unassembled WGS sequence"/>
</dbReference>
<protein>
    <submittedName>
        <fullName evidence="2">Uncharacterized protein</fullName>
    </submittedName>
</protein>
<name>A0ABD3ECY0_9LAMI</name>
<dbReference type="PANTHER" id="PTHR31860:SF3">
    <property type="entry name" value="PROTEIN, PUTATIVE (DUF639)-RELATED"/>
    <property type="match status" value="1"/>
</dbReference>
<feature type="region of interest" description="Disordered" evidence="1">
    <location>
        <begin position="1"/>
        <end position="24"/>
    </location>
</feature>